<dbReference type="SUPFAM" id="SSF53474">
    <property type="entry name" value="alpha/beta-Hydrolases"/>
    <property type="match status" value="1"/>
</dbReference>
<keyword evidence="2" id="KW-0719">Serine esterase</keyword>
<evidence type="ECO:0000256" key="4">
    <source>
        <dbReference type="ARBA" id="ARBA00023157"/>
    </source>
</evidence>
<dbReference type="InterPro" id="IPR029058">
    <property type="entry name" value="AB_hydrolase_fold"/>
</dbReference>
<feature type="domain" description="Carboxylesterase type B" evidence="7">
    <location>
        <begin position="29"/>
        <end position="528"/>
    </location>
</feature>
<dbReference type="PANTHER" id="PTHR11559">
    <property type="entry name" value="CARBOXYLESTERASE"/>
    <property type="match status" value="1"/>
</dbReference>
<comment type="similarity">
    <text evidence="1 6">Belongs to the type-B carboxylesterase/lipase family.</text>
</comment>
<accession>A0A0A7ENK6</accession>
<evidence type="ECO:0000256" key="3">
    <source>
        <dbReference type="ARBA" id="ARBA00022801"/>
    </source>
</evidence>
<keyword evidence="4" id="KW-1015">Disulfide bond</keyword>
<reference evidence="8" key="1">
    <citation type="submission" date="2014-07" db="EMBL/GenBank/DDBJ databases">
        <title>Identification of esterase genes and their expression profiles in several pesticides treated Colorado potato beetle, Leptinotarsa decemlineata.</title>
        <authorList>
            <person name="Lv F."/>
            <person name="Fu K."/>
        </authorList>
    </citation>
    <scope>NUCLEOTIDE SEQUENCE</scope>
</reference>
<dbReference type="AlphaFoldDB" id="A0A0A7ENK6"/>
<keyword evidence="5" id="KW-0325">Glycoprotein</keyword>
<dbReference type="InterPro" id="IPR050309">
    <property type="entry name" value="Type-B_Carboxylest/Lipase"/>
</dbReference>
<dbReference type="InterPro" id="IPR019826">
    <property type="entry name" value="Carboxylesterase_B_AS"/>
</dbReference>
<organism evidence="8">
    <name type="scientific">Leptinotarsa decemlineata</name>
    <name type="common">Colorado potato beetle</name>
    <name type="synonym">Doryphora decemlineata</name>
    <dbReference type="NCBI Taxonomy" id="7539"/>
    <lineage>
        <taxon>Eukaryota</taxon>
        <taxon>Metazoa</taxon>
        <taxon>Ecdysozoa</taxon>
        <taxon>Arthropoda</taxon>
        <taxon>Hexapoda</taxon>
        <taxon>Insecta</taxon>
        <taxon>Pterygota</taxon>
        <taxon>Neoptera</taxon>
        <taxon>Endopterygota</taxon>
        <taxon>Coleoptera</taxon>
        <taxon>Polyphaga</taxon>
        <taxon>Cucujiformia</taxon>
        <taxon>Chrysomeloidea</taxon>
        <taxon>Chrysomelidae</taxon>
        <taxon>Chrysomelinae</taxon>
        <taxon>Doryphorini</taxon>
        <taxon>Leptinotarsa</taxon>
    </lineage>
</organism>
<evidence type="ECO:0000256" key="1">
    <source>
        <dbReference type="ARBA" id="ARBA00005964"/>
    </source>
</evidence>
<dbReference type="Pfam" id="PF00135">
    <property type="entry name" value="COesterase"/>
    <property type="match status" value="1"/>
</dbReference>
<evidence type="ECO:0000313" key="8">
    <source>
        <dbReference type="EMBL" id="AIY68334.1"/>
    </source>
</evidence>
<evidence type="ECO:0000256" key="5">
    <source>
        <dbReference type="ARBA" id="ARBA00023180"/>
    </source>
</evidence>
<dbReference type="EMBL" id="KM220543">
    <property type="protein sequence ID" value="AIY68334.1"/>
    <property type="molecule type" value="mRNA"/>
</dbReference>
<protein>
    <recommendedName>
        <fullName evidence="6">Carboxylic ester hydrolase</fullName>
        <ecNumber evidence="6">3.1.1.-</ecNumber>
    </recommendedName>
</protein>
<feature type="non-terminal residue" evidence="8">
    <location>
        <position position="1"/>
    </location>
</feature>
<dbReference type="OrthoDB" id="19653at2759"/>
<evidence type="ECO:0000256" key="2">
    <source>
        <dbReference type="ARBA" id="ARBA00022487"/>
    </source>
</evidence>
<evidence type="ECO:0000256" key="6">
    <source>
        <dbReference type="RuleBase" id="RU361235"/>
    </source>
</evidence>
<dbReference type="Gene3D" id="3.40.50.1820">
    <property type="entry name" value="alpha/beta hydrolase"/>
    <property type="match status" value="1"/>
</dbReference>
<evidence type="ECO:0000259" key="7">
    <source>
        <dbReference type="Pfam" id="PF00135"/>
    </source>
</evidence>
<proteinExistence type="evidence at transcript level"/>
<dbReference type="GO" id="GO:0052689">
    <property type="term" value="F:carboxylic ester hydrolase activity"/>
    <property type="evidence" value="ECO:0007669"/>
    <property type="project" value="UniProtKB-KW"/>
</dbReference>
<name>A0A0A7ENK6_LEPDE</name>
<keyword evidence="3 6" id="KW-0378">Hydrolase</keyword>
<dbReference type="EC" id="3.1.1.-" evidence="6"/>
<sequence>MKTIILVTCIVNSLQKSSINIRDRSGEGDPIVTIEDGKIRGRHDETVDLKKPYITFQGIPYAKPPLGNLRFIPPEKNSNWSGILDATKEKPECVQGTLDITGSEDCLYINVYTTSLTQKKAVMVFIYGGSFVLGNSSYSQYPPDWLLEADVVYASFNYRVGVFGFISTLDEVAPGNIGLKDQCLALKWVKHNIDRFGGDPNRITIFGESAGSASVSYQLQSTCARGAYNRAILQSGTSLCLWALHRRAKRTAHDIARFFHVDSWNTNRILEGLRKVDYKTLQQVSIGIASRIALENPLAGIQFGPVIEPYHNGAFFYNYSEKGLSEGYFDHVPTIIGVNSNEGAATGSIPALIRLYLLKYDIQFELLAPEDLTKYLLDRRIAALAIKTRYFNIFPLSIQTESVIKFISDDQFNRPVLRTAGSMAKYSPVYFYVFSYEGRLGGVEQRTVPGVRHTEDLGYIFRGFPTRINNISESDKLTSNRIIKLWTNFAKYGNPTHQNDSVLQNVIWPLSSSISNSLVYLNISANLEIGINPFHDNMKFYEKEIYGKYGQPPYDTY</sequence>
<dbReference type="ESTHER" id="lepde-a0a0a7enk6">
    <property type="family name" value="Carb_B_Arthropoda"/>
</dbReference>
<dbReference type="PROSITE" id="PS00122">
    <property type="entry name" value="CARBOXYLESTERASE_B_1"/>
    <property type="match status" value="1"/>
</dbReference>
<dbReference type="InterPro" id="IPR002018">
    <property type="entry name" value="CarbesteraseB"/>
</dbReference>